<organism evidence="2 3">
    <name type="scientific">Brevibacillus brevis</name>
    <name type="common">Bacillus brevis</name>
    <dbReference type="NCBI Taxonomy" id="1393"/>
    <lineage>
        <taxon>Bacteria</taxon>
        <taxon>Bacillati</taxon>
        <taxon>Bacillota</taxon>
        <taxon>Bacilli</taxon>
        <taxon>Bacillales</taxon>
        <taxon>Paenibacillaceae</taxon>
        <taxon>Brevibacillus</taxon>
    </lineage>
</organism>
<dbReference type="Proteomes" id="UP001256827">
    <property type="component" value="Chromosome"/>
</dbReference>
<dbReference type="RefSeq" id="WP_310774000.1">
    <property type="nucleotide sequence ID" value="NZ_CP134050.1"/>
</dbReference>
<name>A0ABY9TCK5_BREBE</name>
<gene>
    <name evidence="2" type="ORF">RGB73_15155</name>
</gene>
<keyword evidence="3" id="KW-1185">Reference proteome</keyword>
<evidence type="ECO:0000313" key="3">
    <source>
        <dbReference type="Proteomes" id="UP001256827"/>
    </source>
</evidence>
<sequence>MANRDEHETPAAMTVNQASEAIQNTSPDESAAMEREQNQMFSAPGERAAENNSPAD</sequence>
<feature type="compositionally biased region" description="Polar residues" evidence="1">
    <location>
        <begin position="14"/>
        <end position="28"/>
    </location>
</feature>
<dbReference type="EMBL" id="CP134050">
    <property type="protein sequence ID" value="WNC17582.1"/>
    <property type="molecule type" value="Genomic_DNA"/>
</dbReference>
<evidence type="ECO:0008006" key="4">
    <source>
        <dbReference type="Google" id="ProtNLM"/>
    </source>
</evidence>
<accession>A0ABY9TCK5</accession>
<evidence type="ECO:0000313" key="2">
    <source>
        <dbReference type="EMBL" id="WNC17582.1"/>
    </source>
</evidence>
<protein>
    <recommendedName>
        <fullName evidence="4">Multidrug transporter</fullName>
    </recommendedName>
</protein>
<feature type="region of interest" description="Disordered" evidence="1">
    <location>
        <begin position="1"/>
        <end position="56"/>
    </location>
</feature>
<proteinExistence type="predicted"/>
<reference evidence="2 3" key="1">
    <citation type="submission" date="2023-09" db="EMBL/GenBank/DDBJ databases">
        <title>Complete Genome and Methylome dissection of Bacillus brevis NEB573 original source of BbsI restriction endonuclease.</title>
        <authorList>
            <person name="Fomenkov A."/>
            <person name="Roberts R.D."/>
        </authorList>
    </citation>
    <scope>NUCLEOTIDE SEQUENCE [LARGE SCALE GENOMIC DNA]</scope>
    <source>
        <strain evidence="2 3">NEB573</strain>
    </source>
</reference>
<evidence type="ECO:0000256" key="1">
    <source>
        <dbReference type="SAM" id="MobiDB-lite"/>
    </source>
</evidence>